<evidence type="ECO:0000256" key="1">
    <source>
        <dbReference type="SAM" id="MobiDB-lite"/>
    </source>
</evidence>
<gene>
    <name evidence="2" type="ORF">CLCR_07663</name>
</gene>
<organism evidence="2 3">
    <name type="scientific">Cladophialophora carrionii</name>
    <dbReference type="NCBI Taxonomy" id="86049"/>
    <lineage>
        <taxon>Eukaryota</taxon>
        <taxon>Fungi</taxon>
        <taxon>Dikarya</taxon>
        <taxon>Ascomycota</taxon>
        <taxon>Pezizomycotina</taxon>
        <taxon>Eurotiomycetes</taxon>
        <taxon>Chaetothyriomycetidae</taxon>
        <taxon>Chaetothyriales</taxon>
        <taxon>Herpotrichiellaceae</taxon>
        <taxon>Cladophialophora</taxon>
    </lineage>
</organism>
<evidence type="ECO:0000313" key="2">
    <source>
        <dbReference type="EMBL" id="OCT49498.1"/>
    </source>
</evidence>
<reference evidence="3" key="1">
    <citation type="submission" date="2015-07" db="EMBL/GenBank/DDBJ databases">
        <authorList>
            <person name="Teixeira M.M."/>
            <person name="Souza R.C."/>
            <person name="Almeida L.G."/>
            <person name="Vicente V.A."/>
            <person name="de Hoog S."/>
            <person name="Bocca A.L."/>
            <person name="de Almeida S.R."/>
            <person name="Vasconcelos A.T."/>
            <person name="Felipe M.S."/>
        </authorList>
    </citation>
    <scope>NUCLEOTIDE SEQUENCE [LARGE SCALE GENOMIC DNA]</scope>
    <source>
        <strain evidence="3">KSF</strain>
    </source>
</reference>
<feature type="compositionally biased region" description="Basic and acidic residues" evidence="1">
    <location>
        <begin position="11"/>
        <end position="20"/>
    </location>
</feature>
<dbReference type="AlphaFoldDB" id="A0A1C1CLV3"/>
<feature type="region of interest" description="Disordered" evidence="1">
    <location>
        <begin position="63"/>
        <end position="82"/>
    </location>
</feature>
<dbReference type="OrthoDB" id="4155216at2759"/>
<dbReference type="EMBL" id="LGRB01000010">
    <property type="protein sequence ID" value="OCT49498.1"/>
    <property type="molecule type" value="Genomic_DNA"/>
</dbReference>
<accession>A0A1C1CLV3</accession>
<dbReference type="VEuPathDB" id="FungiDB:G647_09761"/>
<feature type="compositionally biased region" description="Polar residues" evidence="1">
    <location>
        <begin position="66"/>
        <end position="81"/>
    </location>
</feature>
<protein>
    <submittedName>
        <fullName evidence="2">Uncharacterized protein</fullName>
    </submittedName>
</protein>
<name>A0A1C1CLV3_9EURO</name>
<sequence length="138" mass="15753">MSSNPAKYAQLRRDAEHGTRQELQLLIPERYIDDVPECEPRDNPMTKAVKASVAYIKDIVRDHDASTNSNNQPSSVFTPNRTELRLKPVMERVKQHIQGRGHDGEELSDEVKRMMDEATDTLVNIIDNWEGRGQQPQG</sequence>
<feature type="region of interest" description="Disordered" evidence="1">
    <location>
        <begin position="1"/>
        <end position="20"/>
    </location>
</feature>
<comment type="caution">
    <text evidence="2">The sequence shown here is derived from an EMBL/GenBank/DDBJ whole genome shotgun (WGS) entry which is preliminary data.</text>
</comment>
<dbReference type="Proteomes" id="UP000094526">
    <property type="component" value="Unassembled WGS sequence"/>
</dbReference>
<proteinExistence type="predicted"/>
<keyword evidence="3" id="KW-1185">Reference proteome</keyword>
<evidence type="ECO:0000313" key="3">
    <source>
        <dbReference type="Proteomes" id="UP000094526"/>
    </source>
</evidence>
<dbReference type="VEuPathDB" id="FungiDB:CLCR_07663"/>